<dbReference type="Pfam" id="PF11368">
    <property type="entry name" value="DUF3169"/>
    <property type="match status" value="1"/>
</dbReference>
<reference evidence="2 3" key="1">
    <citation type="submission" date="2018-11" db="EMBL/GenBank/DDBJ databases">
        <title>Genomes From Bacteria Associated with the Canine Oral Cavity: a Test Case for Automated Genome-Based Taxonomic Assignment.</title>
        <authorList>
            <person name="Coil D.A."/>
            <person name="Jospin G."/>
            <person name="Darling A.E."/>
            <person name="Wallis C."/>
            <person name="Davis I.J."/>
            <person name="Harris S."/>
            <person name="Eisen J.A."/>
            <person name="Holcombe L.J."/>
            <person name="O'Flynn C."/>
        </authorList>
    </citation>
    <scope>NUCLEOTIDE SEQUENCE [LARGE SCALE GENOMIC DNA]</scope>
    <source>
        <strain evidence="2 3">OH4621_COT-116</strain>
    </source>
</reference>
<feature type="transmembrane region" description="Helical" evidence="1">
    <location>
        <begin position="107"/>
        <end position="128"/>
    </location>
</feature>
<organism evidence="2 3">
    <name type="scientific">Streptococcus minor</name>
    <dbReference type="NCBI Taxonomy" id="229549"/>
    <lineage>
        <taxon>Bacteria</taxon>
        <taxon>Bacillati</taxon>
        <taxon>Bacillota</taxon>
        <taxon>Bacilli</taxon>
        <taxon>Lactobacillales</taxon>
        <taxon>Streptococcaceae</taxon>
        <taxon>Streptococcus</taxon>
    </lineage>
</organism>
<sequence>MKNGKQISTPKRVLRFLAWMMLGGMVGGVIGFVMGSYDFKGLLRGIPVDTIFWFTRPVLILLSILTAYFLWQTRRSHAQFIAAEAMDDDLVDELYPKTFRYLEYATILYNIVASMIVFNLLLGIKFIIGRESAALVFSMFDLLFVPIMVVEQIVIFKTTQKLRNYKLSAFPTVNEVKDYMYSLDEGEKQANFEQAFVIQFNLNQRLLPALYIVVFFIEIVTQTQQLVAYAVILTIHVFINLMQYQMVRRYFK</sequence>
<comment type="caution">
    <text evidence="2">The sequence shown here is derived from an EMBL/GenBank/DDBJ whole genome shotgun (WGS) entry which is preliminary data.</text>
</comment>
<gene>
    <name evidence="2" type="ORF">EII38_02270</name>
</gene>
<dbReference type="InterPro" id="IPR021509">
    <property type="entry name" value="DUF3169"/>
</dbReference>
<dbReference type="EMBL" id="RQZA01000001">
    <property type="protein sequence ID" value="RRD32584.1"/>
    <property type="molecule type" value="Genomic_DNA"/>
</dbReference>
<proteinExistence type="predicted"/>
<accession>A0A3P1VEH0</accession>
<dbReference type="RefSeq" id="WP_124775687.1">
    <property type="nucleotide sequence ID" value="NZ_RQZA01000001.1"/>
</dbReference>
<evidence type="ECO:0000313" key="3">
    <source>
        <dbReference type="Proteomes" id="UP000281771"/>
    </source>
</evidence>
<keyword evidence="1" id="KW-0472">Membrane</keyword>
<feature type="transmembrane region" description="Helical" evidence="1">
    <location>
        <begin position="12"/>
        <end position="33"/>
    </location>
</feature>
<evidence type="ECO:0000256" key="1">
    <source>
        <dbReference type="SAM" id="Phobius"/>
    </source>
</evidence>
<keyword evidence="1" id="KW-1133">Transmembrane helix</keyword>
<keyword evidence="1" id="KW-0812">Transmembrane</keyword>
<protein>
    <submittedName>
        <fullName evidence="2">DUF3169 family protein</fullName>
    </submittedName>
</protein>
<feature type="transmembrane region" description="Helical" evidence="1">
    <location>
        <begin position="53"/>
        <end position="71"/>
    </location>
</feature>
<dbReference type="InterPro" id="IPR036259">
    <property type="entry name" value="MFS_trans_sf"/>
</dbReference>
<feature type="transmembrane region" description="Helical" evidence="1">
    <location>
        <begin position="202"/>
        <end position="220"/>
    </location>
</feature>
<keyword evidence="3" id="KW-1185">Reference proteome</keyword>
<evidence type="ECO:0000313" key="2">
    <source>
        <dbReference type="EMBL" id="RRD32584.1"/>
    </source>
</evidence>
<dbReference type="STRING" id="1123309.GCA_000377005_01665"/>
<name>A0A3P1VEH0_9STRE</name>
<feature type="transmembrane region" description="Helical" evidence="1">
    <location>
        <begin position="134"/>
        <end position="156"/>
    </location>
</feature>
<dbReference type="AlphaFoldDB" id="A0A3P1VEH0"/>
<dbReference type="Proteomes" id="UP000281771">
    <property type="component" value="Unassembled WGS sequence"/>
</dbReference>
<feature type="transmembrane region" description="Helical" evidence="1">
    <location>
        <begin position="226"/>
        <end position="244"/>
    </location>
</feature>
<dbReference type="SUPFAM" id="SSF103473">
    <property type="entry name" value="MFS general substrate transporter"/>
    <property type="match status" value="1"/>
</dbReference>